<dbReference type="Proteomes" id="UP001155077">
    <property type="component" value="Unassembled WGS sequence"/>
</dbReference>
<comment type="caution">
    <text evidence="10">The sequence shown here is derived from an EMBL/GenBank/DDBJ whole genome shotgun (WGS) entry which is preliminary data.</text>
</comment>
<dbReference type="SUPFAM" id="SSF52402">
    <property type="entry name" value="Adenine nucleotide alpha hydrolases-like"/>
    <property type="match status" value="1"/>
</dbReference>
<dbReference type="EC" id="6.3.4.19" evidence="8"/>
<dbReference type="Pfam" id="PF01171">
    <property type="entry name" value="ATP_bind_3"/>
    <property type="match status" value="1"/>
</dbReference>
<name>A0ABT0YZG1_9FLAO</name>
<dbReference type="SUPFAM" id="SSF56037">
    <property type="entry name" value="PheT/TilS domain"/>
    <property type="match status" value="1"/>
</dbReference>
<dbReference type="InterPro" id="IPR012094">
    <property type="entry name" value="tRNA_Ile_lys_synt"/>
</dbReference>
<keyword evidence="4 8" id="KW-0819">tRNA processing</keyword>
<comment type="domain">
    <text evidence="8">The N-terminal region contains the highly conserved SGGXDS motif, predicted to be a P-loop motif involved in ATP binding.</text>
</comment>
<organism evidence="10 11">
    <name type="scientific">Gramella jeungdoensis</name>
    <dbReference type="NCBI Taxonomy" id="708091"/>
    <lineage>
        <taxon>Bacteria</taxon>
        <taxon>Pseudomonadati</taxon>
        <taxon>Bacteroidota</taxon>
        <taxon>Flavobacteriia</taxon>
        <taxon>Flavobacteriales</taxon>
        <taxon>Flavobacteriaceae</taxon>
        <taxon>Christiangramia</taxon>
    </lineage>
</organism>
<evidence type="ECO:0000256" key="6">
    <source>
        <dbReference type="ARBA" id="ARBA00022840"/>
    </source>
</evidence>
<dbReference type="SMART" id="SM00977">
    <property type="entry name" value="TilS_C"/>
    <property type="match status" value="1"/>
</dbReference>
<gene>
    <name evidence="8 10" type="primary">tilS</name>
    <name evidence="10" type="ORF">NE848_02790</name>
</gene>
<evidence type="ECO:0000313" key="11">
    <source>
        <dbReference type="Proteomes" id="UP001155077"/>
    </source>
</evidence>
<evidence type="ECO:0000256" key="1">
    <source>
        <dbReference type="ARBA" id="ARBA00004496"/>
    </source>
</evidence>
<keyword evidence="11" id="KW-1185">Reference proteome</keyword>
<dbReference type="CDD" id="cd01992">
    <property type="entry name" value="TilS_N"/>
    <property type="match status" value="1"/>
</dbReference>
<keyword evidence="6 8" id="KW-0067">ATP-binding</keyword>
<dbReference type="RefSeq" id="WP_252110684.1">
    <property type="nucleotide sequence ID" value="NZ_JAMSCK010000001.1"/>
</dbReference>
<comment type="function">
    <text evidence="8">Ligates lysine onto the cytidine present at position 34 of the AUA codon-specific tRNA(Ile) that contains the anticodon CAU, in an ATP-dependent manner. Cytidine is converted to lysidine, thus changing the amino acid specificity of the tRNA from methionine to isoleucine.</text>
</comment>
<dbReference type="InterPro" id="IPR012795">
    <property type="entry name" value="tRNA_Ile_lys_synt_N"/>
</dbReference>
<dbReference type="InterPro" id="IPR011063">
    <property type="entry name" value="TilS/TtcA_N"/>
</dbReference>
<dbReference type="NCBIfam" id="TIGR02433">
    <property type="entry name" value="lysidine_TilS_C"/>
    <property type="match status" value="1"/>
</dbReference>
<keyword evidence="2 8" id="KW-0963">Cytoplasm</keyword>
<sequence>MEKAFKNLVKSEFPYLCGSKLLLAVSGGVDSVVLAHLCHDSKLDFSIAHCNFNLRGEESDGDESFVVDLADSLEVEVYTQSFDTQKYAESKGVSIQMAARELRYEWFEELSGSVHFDYTLTAHHANDNLETFLINLIRGTGPEGLTGIKRENNEVIRPLLNFSREEIENFAREKHFKWREDSTNASDKYMRNKIRHQIVPVMQEINPQLLEGFAKTQEHLRESLDLVEDYISLLYPKIVEKDLYGYSIDVEFLKKVPNPKQILYQLLKSFGFNEWNDVYDLLKAQSGKVVYSDSHRLIKDRKKLLLTERKEKSLNKEYHIEEDESLVMIPNLGTLHITEVEKMGRFSRRCIYVPKQKIKYPLVIRKWKKGDFFYPFGMNGKKKLSDFFKDEKFSLPQKENTWILCSGKDILWIIDHRADNRFAVKSSDSKIIKICVG</sequence>
<dbReference type="PANTHER" id="PTHR43033">
    <property type="entry name" value="TRNA(ILE)-LYSIDINE SYNTHASE-RELATED"/>
    <property type="match status" value="1"/>
</dbReference>
<feature type="domain" description="Lysidine-tRNA(Ile) synthetase C-terminal" evidence="9">
    <location>
        <begin position="362"/>
        <end position="434"/>
    </location>
</feature>
<dbReference type="PANTHER" id="PTHR43033:SF1">
    <property type="entry name" value="TRNA(ILE)-LYSIDINE SYNTHASE-RELATED"/>
    <property type="match status" value="1"/>
</dbReference>
<comment type="similarity">
    <text evidence="8">Belongs to the tRNA(Ile)-lysidine synthase family.</text>
</comment>
<accession>A0ABT0YZG1</accession>
<dbReference type="InterPro" id="IPR014729">
    <property type="entry name" value="Rossmann-like_a/b/a_fold"/>
</dbReference>
<protein>
    <recommendedName>
        <fullName evidence="8">tRNA(Ile)-lysidine synthase</fullName>
        <ecNumber evidence="8">6.3.4.19</ecNumber>
    </recommendedName>
    <alternativeName>
        <fullName evidence="8">tRNA(Ile)-2-lysyl-cytidine synthase</fullName>
    </alternativeName>
    <alternativeName>
        <fullName evidence="8">tRNA(Ile)-lysidine synthetase</fullName>
    </alternativeName>
</protein>
<dbReference type="SUPFAM" id="SSF82829">
    <property type="entry name" value="MesJ substrate recognition domain-like"/>
    <property type="match status" value="1"/>
</dbReference>
<keyword evidence="3 8" id="KW-0436">Ligase</keyword>
<evidence type="ECO:0000259" key="9">
    <source>
        <dbReference type="SMART" id="SM00977"/>
    </source>
</evidence>
<evidence type="ECO:0000313" key="10">
    <source>
        <dbReference type="EMBL" id="MCM8568287.1"/>
    </source>
</evidence>
<comment type="subcellular location">
    <subcellularLocation>
        <location evidence="1 8">Cytoplasm</location>
    </subcellularLocation>
</comment>
<keyword evidence="5 8" id="KW-0547">Nucleotide-binding</keyword>
<proteinExistence type="inferred from homology"/>
<evidence type="ECO:0000256" key="4">
    <source>
        <dbReference type="ARBA" id="ARBA00022694"/>
    </source>
</evidence>
<dbReference type="HAMAP" id="MF_01161">
    <property type="entry name" value="tRNA_Ile_lys_synt"/>
    <property type="match status" value="1"/>
</dbReference>
<reference evidence="10" key="1">
    <citation type="submission" date="2022-06" db="EMBL/GenBank/DDBJ databases">
        <title>Gramella sediminis sp. nov., isolated from deep-sea sediment of the Indian Ocean.</title>
        <authorList>
            <person name="Yang L."/>
        </authorList>
    </citation>
    <scope>NUCLEOTIDE SEQUENCE</scope>
    <source>
        <strain evidence="10">HMD3159</strain>
    </source>
</reference>
<dbReference type="Gene3D" id="3.40.50.620">
    <property type="entry name" value="HUPs"/>
    <property type="match status" value="1"/>
</dbReference>
<evidence type="ECO:0000256" key="5">
    <source>
        <dbReference type="ARBA" id="ARBA00022741"/>
    </source>
</evidence>
<evidence type="ECO:0000256" key="7">
    <source>
        <dbReference type="ARBA" id="ARBA00048539"/>
    </source>
</evidence>
<dbReference type="Pfam" id="PF11734">
    <property type="entry name" value="TilS_C"/>
    <property type="match status" value="1"/>
</dbReference>
<evidence type="ECO:0000256" key="2">
    <source>
        <dbReference type="ARBA" id="ARBA00022490"/>
    </source>
</evidence>
<dbReference type="EMBL" id="JAMSCK010000001">
    <property type="protein sequence ID" value="MCM8568287.1"/>
    <property type="molecule type" value="Genomic_DNA"/>
</dbReference>
<evidence type="ECO:0000256" key="3">
    <source>
        <dbReference type="ARBA" id="ARBA00022598"/>
    </source>
</evidence>
<dbReference type="GO" id="GO:0032267">
    <property type="term" value="F:tRNA(Ile)-lysidine synthase activity"/>
    <property type="evidence" value="ECO:0007669"/>
    <property type="project" value="UniProtKB-EC"/>
</dbReference>
<evidence type="ECO:0000256" key="8">
    <source>
        <dbReference type="HAMAP-Rule" id="MF_01161"/>
    </source>
</evidence>
<dbReference type="InterPro" id="IPR012796">
    <property type="entry name" value="Lysidine-tRNA-synth_C"/>
</dbReference>
<comment type="catalytic activity">
    <reaction evidence="7 8">
        <text>cytidine(34) in tRNA(Ile2) + L-lysine + ATP = lysidine(34) in tRNA(Ile2) + AMP + diphosphate + H(+)</text>
        <dbReference type="Rhea" id="RHEA:43744"/>
        <dbReference type="Rhea" id="RHEA-COMP:10625"/>
        <dbReference type="Rhea" id="RHEA-COMP:10670"/>
        <dbReference type="ChEBI" id="CHEBI:15378"/>
        <dbReference type="ChEBI" id="CHEBI:30616"/>
        <dbReference type="ChEBI" id="CHEBI:32551"/>
        <dbReference type="ChEBI" id="CHEBI:33019"/>
        <dbReference type="ChEBI" id="CHEBI:82748"/>
        <dbReference type="ChEBI" id="CHEBI:83665"/>
        <dbReference type="ChEBI" id="CHEBI:456215"/>
        <dbReference type="EC" id="6.3.4.19"/>
    </reaction>
</comment>
<dbReference type="NCBIfam" id="TIGR02432">
    <property type="entry name" value="lysidine_TilS_N"/>
    <property type="match status" value="1"/>
</dbReference>
<feature type="binding site" evidence="8">
    <location>
        <begin position="26"/>
        <end position="31"/>
    </location>
    <ligand>
        <name>ATP</name>
        <dbReference type="ChEBI" id="CHEBI:30616"/>
    </ligand>
</feature>